<reference evidence="4" key="1">
    <citation type="submission" date="2017-04" db="EMBL/GenBank/DDBJ databases">
        <authorList>
            <person name="Varghese N."/>
            <person name="Submissions S."/>
        </authorList>
    </citation>
    <scope>NUCLEOTIDE SEQUENCE [LARGE SCALE GENOMIC DNA]</scope>
    <source>
        <strain evidence="4">B5P</strain>
    </source>
</reference>
<dbReference type="InterPro" id="IPR010318">
    <property type="entry name" value="S-Me-THD_N"/>
</dbReference>
<accession>A0A1X7NRC4</accession>
<evidence type="ECO:0000259" key="1">
    <source>
        <dbReference type="Pfam" id="PF06032"/>
    </source>
</evidence>
<dbReference type="InterPro" id="IPR024071">
    <property type="entry name" value="S-Me-THD_C_sf"/>
</dbReference>
<protein>
    <recommendedName>
        <fullName evidence="5">DUF917 domain-containing protein</fullName>
    </recommendedName>
</protein>
<name>A0A1X7NRC4_9HYPH</name>
<evidence type="ECO:0000259" key="2">
    <source>
        <dbReference type="Pfam" id="PF20906"/>
    </source>
</evidence>
<dbReference type="EMBL" id="FXBL01000004">
    <property type="protein sequence ID" value="SMH39721.1"/>
    <property type="molecule type" value="Genomic_DNA"/>
</dbReference>
<gene>
    <name evidence="3" type="ORF">SAMN02982922_2207</name>
</gene>
<evidence type="ECO:0000313" key="4">
    <source>
        <dbReference type="Proteomes" id="UP000193083"/>
    </source>
</evidence>
<feature type="domain" description="S-Me-THD N-terminal" evidence="1">
    <location>
        <begin position="12"/>
        <end position="169"/>
    </location>
</feature>
<dbReference type="Gene3D" id="3.40.1610.10">
    <property type="entry name" value="CV3147-like domain"/>
    <property type="match status" value="1"/>
</dbReference>
<dbReference type="AlphaFoldDB" id="A0A1X7NRC4"/>
<evidence type="ECO:0008006" key="5">
    <source>
        <dbReference type="Google" id="ProtNLM"/>
    </source>
</evidence>
<dbReference type="Pfam" id="PF06032">
    <property type="entry name" value="S-Me-THD_N"/>
    <property type="match status" value="1"/>
</dbReference>
<dbReference type="InterPro" id="IPR048350">
    <property type="entry name" value="S-Me-THD-like_C"/>
</dbReference>
<dbReference type="OrthoDB" id="7441206at2"/>
<sequence length="370" mass="38662">MSTKGYTLTERDLVPLSIGAAFLGTGGGGNPYLGMLRTREVIRNGGVARIVPLDALPDDAWVGAVGGIGAPVIGFEKLAEGGECYRAMRAVESATGKTMSALIPVEIGGANAMAPIIAAMMAGLPVVDGDGMGRAFPEGQMTTFSIYSDGRRDGPSALADDKGNVVVLQHAINAVWSERIMRTVTVAMGAGAGAAGAPMSMELVRRAAIPNTITQAIEIGQTVVDARTKRQNVVERVVEATGGTLFFAGKVTDIRRELTGGFSRGEAVIAGIDQWAGAEGRIAIQNENLVLWIDGKPVITVPDLIINVELDTGEPLTTEVLRYGQRIAVIGLPAHDLLKTPEALKVVGPKAFGYPELTFSPLAFKRAAAA</sequence>
<dbReference type="SUPFAM" id="SSF160991">
    <property type="entry name" value="CV3147-like"/>
    <property type="match status" value="1"/>
</dbReference>
<keyword evidence="4" id="KW-1185">Reference proteome</keyword>
<dbReference type="Gene3D" id="2.40.390.10">
    <property type="entry name" value="CV3147-like"/>
    <property type="match status" value="1"/>
</dbReference>
<proteinExistence type="predicted"/>
<organism evidence="3 4">
    <name type="scientific">Mesorhizobium australicum</name>
    <dbReference type="NCBI Taxonomy" id="536018"/>
    <lineage>
        <taxon>Bacteria</taxon>
        <taxon>Pseudomonadati</taxon>
        <taxon>Pseudomonadota</taxon>
        <taxon>Alphaproteobacteria</taxon>
        <taxon>Hyphomicrobiales</taxon>
        <taxon>Phyllobacteriaceae</taxon>
        <taxon>Mesorhizobium</taxon>
    </lineage>
</organism>
<dbReference type="Pfam" id="PF20906">
    <property type="entry name" value="S-Me-THD_C"/>
    <property type="match status" value="1"/>
</dbReference>
<dbReference type="RefSeq" id="WP_085464210.1">
    <property type="nucleotide sequence ID" value="NZ_FXBL01000004.1"/>
</dbReference>
<dbReference type="Proteomes" id="UP000193083">
    <property type="component" value="Unassembled WGS sequence"/>
</dbReference>
<feature type="domain" description="S-Me-THD-like C-terminal" evidence="2">
    <location>
        <begin position="174"/>
        <end position="362"/>
    </location>
</feature>
<evidence type="ECO:0000313" key="3">
    <source>
        <dbReference type="EMBL" id="SMH39721.1"/>
    </source>
</evidence>
<dbReference type="InterPro" id="IPR027479">
    <property type="entry name" value="S-Me-THD_N_sf"/>
</dbReference>